<evidence type="ECO:0000256" key="4">
    <source>
        <dbReference type="ARBA" id="ARBA00023065"/>
    </source>
</evidence>
<dbReference type="Proteomes" id="UP000298663">
    <property type="component" value="Unassembled WGS sequence"/>
</dbReference>
<evidence type="ECO:0000313" key="7">
    <source>
        <dbReference type="EMBL" id="TMS39384.1"/>
    </source>
</evidence>
<proteinExistence type="inferred from homology"/>
<sequence>MRVTKVWSHHRMQKESSWMELEQLIIEVAFSSIRKKQTRGLLVQNKDFVRSSPEPSFLDLSDLVNAEDFVLNSEYLQTLMVVVPKILVDGFPLWTIYVSLLTAACFSLCFICNGYFLLSTFTL</sequence>
<reference evidence="7 8" key="1">
    <citation type="journal article" date="2015" name="Genome Biol.">
        <title>Comparative genomics of Steinernema reveals deeply conserved gene regulatory networks.</title>
        <authorList>
            <person name="Dillman A.R."/>
            <person name="Macchietto M."/>
            <person name="Porter C.F."/>
            <person name="Rogers A."/>
            <person name="Williams B."/>
            <person name="Antoshechkin I."/>
            <person name="Lee M.M."/>
            <person name="Goodwin Z."/>
            <person name="Lu X."/>
            <person name="Lewis E.E."/>
            <person name="Goodrich-Blair H."/>
            <person name="Stock S.P."/>
            <person name="Adams B.J."/>
            <person name="Sternberg P.W."/>
            <person name="Mortazavi A."/>
        </authorList>
    </citation>
    <scope>NUCLEOTIDE SEQUENCE [LARGE SCALE GENOMIC DNA]</scope>
    <source>
        <strain evidence="7 8">ALL</strain>
    </source>
</reference>
<dbReference type="InterPro" id="IPR036132">
    <property type="entry name" value="Vac_ATP_synth_c_sf"/>
</dbReference>
<dbReference type="GO" id="GO:0033180">
    <property type="term" value="C:proton-transporting V-type ATPase, V1 domain"/>
    <property type="evidence" value="ECO:0007669"/>
    <property type="project" value="InterPro"/>
</dbReference>
<dbReference type="SUPFAM" id="SSF118203">
    <property type="entry name" value="Vacuolar ATP synthase subunit C"/>
    <property type="match status" value="1"/>
</dbReference>
<comment type="subunit">
    <text evidence="5">V-ATPase is a heteromultimeric enzyme made up of two complexes: the ATP-hydrolytic V1 complex and the proton translocation V0 complex. The V1 complex consists of three catalytic AB heterodimers that form a heterohexamer, three peripheral stalks each consisting of EG heterodimers, one central rotor including subunits D and F, and the regulatory subunits C and H. The proton translocation complex V0 consists of the proton transport subunit a, a ring of proteolipid subunits c9c'', rotary subunit d, subunits e and f, and two accessory subunits.</text>
</comment>
<evidence type="ECO:0000256" key="3">
    <source>
        <dbReference type="ARBA" id="ARBA00022781"/>
    </source>
</evidence>
<dbReference type="STRING" id="34508.A0A4U8V1T9"/>
<dbReference type="EMBL" id="AZBU02000001">
    <property type="protein sequence ID" value="TMS39384.1"/>
    <property type="molecule type" value="Genomic_DNA"/>
</dbReference>
<name>A0A4U8V1T9_STECR</name>
<comment type="function">
    <text evidence="5">Subunit of the V1 complex of vacuolar(H+)-ATPase (V-ATPase), a multisubunit enzyme composed of a peripheral complex (V1) that hydrolyzes ATP and a membrane integral complex (V0) that translocates protons. V-ATPase is responsible for acidifying and maintaining the pH of intracellular compartments and in some cell types, is targeted to the plasma membrane, where it is responsible for acidifying the extracellular environment. Subunit C is necessary for the assembly of the catalytic sector of the enzyme and is likely to have a specific function in its catalytic activity.</text>
</comment>
<keyword evidence="6" id="KW-0812">Transmembrane</keyword>
<feature type="transmembrane region" description="Helical" evidence="6">
    <location>
        <begin position="94"/>
        <end position="118"/>
    </location>
</feature>
<dbReference type="AlphaFoldDB" id="A0A4U8V1T9"/>
<comment type="caution">
    <text evidence="7">The sequence shown here is derived from an EMBL/GenBank/DDBJ whole genome shotgun (WGS) entry which is preliminary data.</text>
</comment>
<evidence type="ECO:0000256" key="6">
    <source>
        <dbReference type="SAM" id="Phobius"/>
    </source>
</evidence>
<evidence type="ECO:0000256" key="1">
    <source>
        <dbReference type="ARBA" id="ARBA00006138"/>
    </source>
</evidence>
<dbReference type="InterPro" id="IPR004907">
    <property type="entry name" value="ATPase_V1-cplx_csu"/>
</dbReference>
<dbReference type="Gene3D" id="3.30.70.100">
    <property type="match status" value="1"/>
</dbReference>
<keyword evidence="6" id="KW-0472">Membrane</keyword>
<organism evidence="7 8">
    <name type="scientific">Steinernema carpocapsae</name>
    <name type="common">Entomopathogenic nematode</name>
    <dbReference type="NCBI Taxonomy" id="34508"/>
    <lineage>
        <taxon>Eukaryota</taxon>
        <taxon>Metazoa</taxon>
        <taxon>Ecdysozoa</taxon>
        <taxon>Nematoda</taxon>
        <taxon>Chromadorea</taxon>
        <taxon>Rhabditida</taxon>
        <taxon>Tylenchina</taxon>
        <taxon>Panagrolaimomorpha</taxon>
        <taxon>Strongyloidoidea</taxon>
        <taxon>Steinernematidae</taxon>
        <taxon>Steinernema</taxon>
    </lineage>
</organism>
<protein>
    <recommendedName>
        <fullName evidence="5">V-type proton ATPase subunit C</fullName>
    </recommendedName>
</protein>
<gene>
    <name evidence="7" type="ORF">L596_005919</name>
</gene>
<keyword evidence="2 5" id="KW-0813">Transport</keyword>
<evidence type="ECO:0000256" key="2">
    <source>
        <dbReference type="ARBA" id="ARBA00022448"/>
    </source>
</evidence>
<keyword evidence="6" id="KW-1133">Transmembrane helix</keyword>
<reference evidence="7 8" key="2">
    <citation type="journal article" date="2019" name="G3 (Bethesda)">
        <title>Hybrid Assembly of the Genome of the Entomopathogenic Nematode Steinernema carpocapsae Identifies the X-Chromosome.</title>
        <authorList>
            <person name="Serra L."/>
            <person name="Macchietto M."/>
            <person name="Macias-Munoz A."/>
            <person name="McGill C.J."/>
            <person name="Rodriguez I.M."/>
            <person name="Rodriguez B."/>
            <person name="Murad R."/>
            <person name="Mortazavi A."/>
        </authorList>
    </citation>
    <scope>NUCLEOTIDE SEQUENCE [LARGE SCALE GENOMIC DNA]</scope>
    <source>
        <strain evidence="7 8">ALL</strain>
    </source>
</reference>
<dbReference type="GO" id="GO:0046961">
    <property type="term" value="F:proton-transporting ATPase activity, rotational mechanism"/>
    <property type="evidence" value="ECO:0007669"/>
    <property type="project" value="InterPro"/>
</dbReference>
<keyword evidence="3 5" id="KW-0375">Hydrogen ion transport</keyword>
<accession>A0A4U8V1T9</accession>
<keyword evidence="4 5" id="KW-0406">Ion transport</keyword>
<dbReference type="Pfam" id="PF03223">
    <property type="entry name" value="V-ATPase_C"/>
    <property type="match status" value="1"/>
</dbReference>
<comment type="similarity">
    <text evidence="1 5">Belongs to the V-ATPase C subunit family.</text>
</comment>
<evidence type="ECO:0000313" key="8">
    <source>
        <dbReference type="Proteomes" id="UP000298663"/>
    </source>
</evidence>
<evidence type="ECO:0000256" key="5">
    <source>
        <dbReference type="RuleBase" id="RU364010"/>
    </source>
</evidence>
<keyword evidence="8" id="KW-1185">Reference proteome</keyword>